<reference evidence="2" key="1">
    <citation type="journal article" date="2019" name="bioRxiv">
        <title>The Genome of the Zebra Mussel, Dreissena polymorpha: A Resource for Invasive Species Research.</title>
        <authorList>
            <person name="McCartney M.A."/>
            <person name="Auch B."/>
            <person name="Kono T."/>
            <person name="Mallez S."/>
            <person name="Zhang Y."/>
            <person name="Obille A."/>
            <person name="Becker A."/>
            <person name="Abrahante J.E."/>
            <person name="Garbe J."/>
            <person name="Badalamenti J.P."/>
            <person name="Herman A."/>
            <person name="Mangelson H."/>
            <person name="Liachko I."/>
            <person name="Sullivan S."/>
            <person name="Sone E.D."/>
            <person name="Koren S."/>
            <person name="Silverstein K.A.T."/>
            <person name="Beckman K.B."/>
            <person name="Gohl D.M."/>
        </authorList>
    </citation>
    <scope>NUCLEOTIDE SEQUENCE</scope>
    <source>
        <strain evidence="2">Duluth1</strain>
        <tissue evidence="2">Whole animal</tissue>
    </source>
</reference>
<evidence type="ECO:0000256" key="1">
    <source>
        <dbReference type="SAM" id="Phobius"/>
    </source>
</evidence>
<gene>
    <name evidence="2" type="ORF">DPMN_145423</name>
</gene>
<dbReference type="SUPFAM" id="SSF63712">
    <property type="entry name" value="Nicotinic receptor ligand binding domain-like"/>
    <property type="match status" value="1"/>
</dbReference>
<proteinExistence type="predicted"/>
<dbReference type="AlphaFoldDB" id="A0A9D4F4X2"/>
<keyword evidence="3" id="KW-1185">Reference proteome</keyword>
<dbReference type="GO" id="GO:0016020">
    <property type="term" value="C:membrane"/>
    <property type="evidence" value="ECO:0007669"/>
    <property type="project" value="InterPro"/>
</dbReference>
<keyword evidence="1" id="KW-0472">Membrane</keyword>
<dbReference type="Gene3D" id="1.20.58.390">
    <property type="entry name" value="Neurotransmitter-gated ion-channel transmembrane domain"/>
    <property type="match status" value="1"/>
</dbReference>
<dbReference type="InterPro" id="IPR036734">
    <property type="entry name" value="Neur_chan_lig-bd_sf"/>
</dbReference>
<evidence type="ECO:0000313" key="2">
    <source>
        <dbReference type="EMBL" id="KAH3791933.1"/>
    </source>
</evidence>
<sequence>MLAGNVFIYASWPQDDIWKPDLRLNSSYDSFTGFGSAALTVWVTYDGNVSWNPFQLVSEHEPGAVEFKLELKRISRYYTYHIIAPTILVTLLMPFTFALSGRTDERIGFARISDYRTTILLIFSWTLFHTSEKGHKRGGKL</sequence>
<organism evidence="2 3">
    <name type="scientific">Dreissena polymorpha</name>
    <name type="common">Zebra mussel</name>
    <name type="synonym">Mytilus polymorpha</name>
    <dbReference type="NCBI Taxonomy" id="45954"/>
    <lineage>
        <taxon>Eukaryota</taxon>
        <taxon>Metazoa</taxon>
        <taxon>Spiralia</taxon>
        <taxon>Lophotrochozoa</taxon>
        <taxon>Mollusca</taxon>
        <taxon>Bivalvia</taxon>
        <taxon>Autobranchia</taxon>
        <taxon>Heteroconchia</taxon>
        <taxon>Euheterodonta</taxon>
        <taxon>Imparidentia</taxon>
        <taxon>Neoheterodontei</taxon>
        <taxon>Myida</taxon>
        <taxon>Dreissenoidea</taxon>
        <taxon>Dreissenidae</taxon>
        <taxon>Dreissena</taxon>
    </lineage>
</organism>
<name>A0A9D4F4X2_DREPO</name>
<dbReference type="Proteomes" id="UP000828390">
    <property type="component" value="Unassembled WGS sequence"/>
</dbReference>
<keyword evidence="1" id="KW-0812">Transmembrane</keyword>
<dbReference type="GO" id="GO:0005230">
    <property type="term" value="F:extracellular ligand-gated monoatomic ion channel activity"/>
    <property type="evidence" value="ECO:0007669"/>
    <property type="project" value="InterPro"/>
</dbReference>
<dbReference type="EMBL" id="JAIWYP010000007">
    <property type="protein sequence ID" value="KAH3791933.1"/>
    <property type="molecule type" value="Genomic_DNA"/>
</dbReference>
<evidence type="ECO:0000313" key="3">
    <source>
        <dbReference type="Proteomes" id="UP000828390"/>
    </source>
</evidence>
<keyword evidence="1" id="KW-1133">Transmembrane helix</keyword>
<evidence type="ECO:0008006" key="4">
    <source>
        <dbReference type="Google" id="ProtNLM"/>
    </source>
</evidence>
<protein>
    <recommendedName>
        <fullName evidence="4">Neurotransmitter-gated ion-channel ligand-binding domain-containing protein</fullName>
    </recommendedName>
</protein>
<accession>A0A9D4F4X2</accession>
<reference evidence="2" key="2">
    <citation type="submission" date="2020-11" db="EMBL/GenBank/DDBJ databases">
        <authorList>
            <person name="McCartney M.A."/>
            <person name="Auch B."/>
            <person name="Kono T."/>
            <person name="Mallez S."/>
            <person name="Becker A."/>
            <person name="Gohl D.M."/>
            <person name="Silverstein K.A.T."/>
            <person name="Koren S."/>
            <person name="Bechman K.B."/>
            <person name="Herman A."/>
            <person name="Abrahante J.E."/>
            <person name="Garbe J."/>
        </authorList>
    </citation>
    <scope>NUCLEOTIDE SEQUENCE</scope>
    <source>
        <strain evidence="2">Duluth1</strain>
        <tissue evidence="2">Whole animal</tissue>
    </source>
</reference>
<comment type="caution">
    <text evidence="2">The sequence shown here is derived from an EMBL/GenBank/DDBJ whole genome shotgun (WGS) entry which is preliminary data.</text>
</comment>
<dbReference type="InterPro" id="IPR038050">
    <property type="entry name" value="Neuro_actylchol_rec"/>
</dbReference>
<feature type="transmembrane region" description="Helical" evidence="1">
    <location>
        <begin position="77"/>
        <end position="97"/>
    </location>
</feature>